<protein>
    <submittedName>
        <fullName evidence="1">Uncharacterized protein</fullName>
    </submittedName>
</protein>
<dbReference type="EMBL" id="KV448141">
    <property type="protein sequence ID" value="OAX43244.1"/>
    <property type="molecule type" value="Genomic_DNA"/>
</dbReference>
<organism evidence="1 2">
    <name type="scientific">Rhizopogon vinicolor AM-OR11-026</name>
    <dbReference type="NCBI Taxonomy" id="1314800"/>
    <lineage>
        <taxon>Eukaryota</taxon>
        <taxon>Fungi</taxon>
        <taxon>Dikarya</taxon>
        <taxon>Basidiomycota</taxon>
        <taxon>Agaricomycotina</taxon>
        <taxon>Agaricomycetes</taxon>
        <taxon>Agaricomycetidae</taxon>
        <taxon>Boletales</taxon>
        <taxon>Suillineae</taxon>
        <taxon>Rhizopogonaceae</taxon>
        <taxon>Rhizopogon</taxon>
    </lineage>
</organism>
<sequence>MTRSTNFMAQRQLRIAVLVFPPTRLWSIIVRPGRRCQPQLYNHKGLNSVEFAIMTGVLHVYPCLSAPLLPEPCTYVKAHSDQVYIGDTTFLSAPKSCPIIYRNRISARSASFRWRSLPHQNRGARSINGSVLHSSQYRPVQVRFVQHDRQENIKCQTRGPGGMIKNTVNPREEQGPRLTCHICHSRR</sequence>
<dbReference type="AlphaFoldDB" id="A0A1B7NEN3"/>
<proteinExistence type="predicted"/>
<keyword evidence="2" id="KW-1185">Reference proteome</keyword>
<dbReference type="InParanoid" id="A0A1B7NEN3"/>
<reference evidence="1 2" key="1">
    <citation type="submission" date="2016-06" db="EMBL/GenBank/DDBJ databases">
        <title>Comparative genomics of the ectomycorrhizal sister species Rhizopogon vinicolor and Rhizopogon vesiculosus (Basidiomycota: Boletales) reveals a divergence of the mating type B locus.</title>
        <authorList>
            <consortium name="DOE Joint Genome Institute"/>
            <person name="Mujic A.B."/>
            <person name="Kuo A."/>
            <person name="Tritt A."/>
            <person name="Lipzen A."/>
            <person name="Chen C."/>
            <person name="Johnson J."/>
            <person name="Sharma A."/>
            <person name="Barry K."/>
            <person name="Grigoriev I.V."/>
            <person name="Spatafora J.W."/>
        </authorList>
    </citation>
    <scope>NUCLEOTIDE SEQUENCE [LARGE SCALE GENOMIC DNA]</scope>
    <source>
        <strain evidence="1 2">AM-OR11-026</strain>
    </source>
</reference>
<name>A0A1B7NEN3_9AGAM</name>
<evidence type="ECO:0000313" key="1">
    <source>
        <dbReference type="EMBL" id="OAX43244.1"/>
    </source>
</evidence>
<gene>
    <name evidence="1" type="ORF">K503DRAFT_199408</name>
</gene>
<dbReference type="Proteomes" id="UP000092154">
    <property type="component" value="Unassembled WGS sequence"/>
</dbReference>
<accession>A0A1B7NEN3</accession>
<evidence type="ECO:0000313" key="2">
    <source>
        <dbReference type="Proteomes" id="UP000092154"/>
    </source>
</evidence>